<evidence type="ECO:0000313" key="2">
    <source>
        <dbReference type="EMBL" id="RKF61796.1"/>
    </source>
</evidence>
<dbReference type="AlphaFoldDB" id="A0A420HWM0"/>
<organism evidence="2 3">
    <name type="scientific">Golovinomyces cichoracearum</name>
    <dbReference type="NCBI Taxonomy" id="62708"/>
    <lineage>
        <taxon>Eukaryota</taxon>
        <taxon>Fungi</taxon>
        <taxon>Dikarya</taxon>
        <taxon>Ascomycota</taxon>
        <taxon>Pezizomycotina</taxon>
        <taxon>Leotiomycetes</taxon>
        <taxon>Erysiphales</taxon>
        <taxon>Erysiphaceae</taxon>
        <taxon>Golovinomyces</taxon>
    </lineage>
</organism>
<reference evidence="2 3" key="1">
    <citation type="journal article" date="2018" name="BMC Genomics">
        <title>Comparative genome analyses reveal sequence features reflecting distinct modes of host-adaptation between dicot and monocot powdery mildew.</title>
        <authorList>
            <person name="Wu Y."/>
            <person name="Ma X."/>
            <person name="Pan Z."/>
            <person name="Kale S.D."/>
            <person name="Song Y."/>
            <person name="King H."/>
            <person name="Zhang Q."/>
            <person name="Presley C."/>
            <person name="Deng X."/>
            <person name="Wei C.I."/>
            <person name="Xiao S."/>
        </authorList>
    </citation>
    <scope>NUCLEOTIDE SEQUENCE [LARGE SCALE GENOMIC DNA]</scope>
    <source>
        <strain evidence="2">UCSC1</strain>
    </source>
</reference>
<evidence type="ECO:0000313" key="3">
    <source>
        <dbReference type="Proteomes" id="UP000285405"/>
    </source>
</evidence>
<feature type="non-terminal residue" evidence="2">
    <location>
        <position position="138"/>
    </location>
</feature>
<evidence type="ECO:0000256" key="1">
    <source>
        <dbReference type="SAM" id="MobiDB-lite"/>
    </source>
</evidence>
<proteinExistence type="predicted"/>
<name>A0A420HWM0_9PEZI</name>
<sequence>MTNFDSGRRRSLSESSLRQKSMKPPSENEPHRYEAIVVGAGPAGIVVVGNLIEQMKTPILWVDDEFQAGRLNKYYREVPSDSNTIVELFVAFADALSTFQDVIKESQRPNAYTLLQGLRQDATCHIAEAADLCLMLTK</sequence>
<accession>A0A420HWM0</accession>
<gene>
    <name evidence="2" type="ORF">GcC1_153014</name>
</gene>
<comment type="caution">
    <text evidence="2">The sequence shown here is derived from an EMBL/GenBank/DDBJ whole genome shotgun (WGS) entry which is preliminary data.</text>
</comment>
<protein>
    <recommendedName>
        <fullName evidence="4">FAD/NAD(P)-binding domain-containing protein</fullName>
    </recommendedName>
</protein>
<dbReference type="OrthoDB" id="432536at2759"/>
<dbReference type="Proteomes" id="UP000285405">
    <property type="component" value="Unassembled WGS sequence"/>
</dbReference>
<dbReference type="PANTHER" id="PTHR38688">
    <property type="entry name" value="PYR_REDOX_2 DOMAIN-CONTAINING PROTEIN"/>
    <property type="match status" value="1"/>
</dbReference>
<dbReference type="InterPro" id="IPR053275">
    <property type="entry name" value="Agnestin_monoxygenase"/>
</dbReference>
<evidence type="ECO:0008006" key="4">
    <source>
        <dbReference type="Google" id="ProtNLM"/>
    </source>
</evidence>
<dbReference type="PANTHER" id="PTHR38688:SF1">
    <property type="entry name" value="FAD_NAD(P)-BINDING DOMAIN-CONTAINING PROTEIN"/>
    <property type="match status" value="1"/>
</dbReference>
<feature type="region of interest" description="Disordered" evidence="1">
    <location>
        <begin position="1"/>
        <end position="30"/>
    </location>
</feature>
<feature type="compositionally biased region" description="Basic and acidic residues" evidence="1">
    <location>
        <begin position="1"/>
        <end position="12"/>
    </location>
</feature>
<dbReference type="EMBL" id="MCBR01015310">
    <property type="protein sequence ID" value="RKF61796.1"/>
    <property type="molecule type" value="Genomic_DNA"/>
</dbReference>